<accession>A0A6I3WAQ2</accession>
<evidence type="ECO:0000259" key="1">
    <source>
        <dbReference type="Pfam" id="PF12680"/>
    </source>
</evidence>
<dbReference type="EMBL" id="WNNK01000003">
    <property type="protein sequence ID" value="MUF03776.1"/>
    <property type="molecule type" value="Genomic_DNA"/>
</dbReference>
<dbReference type="InterPro" id="IPR032710">
    <property type="entry name" value="NTF2-like_dom_sf"/>
</dbReference>
<dbReference type="OrthoDB" id="9812089at2"/>
<feature type="domain" description="SnoaL-like" evidence="1">
    <location>
        <begin position="21"/>
        <end position="115"/>
    </location>
</feature>
<keyword evidence="3" id="KW-1185">Reference proteome</keyword>
<organism evidence="2 3">
    <name type="scientific">Pseudomonas spelaei</name>
    <dbReference type="NCBI Taxonomy" id="1055469"/>
    <lineage>
        <taxon>Bacteria</taxon>
        <taxon>Pseudomonadati</taxon>
        <taxon>Pseudomonadota</taxon>
        <taxon>Gammaproteobacteria</taxon>
        <taxon>Pseudomonadales</taxon>
        <taxon>Pseudomonadaceae</taxon>
        <taxon>Pseudomonas</taxon>
    </lineage>
</organism>
<comment type="caution">
    <text evidence="2">The sequence shown here is derived from an EMBL/GenBank/DDBJ whole genome shotgun (WGS) entry which is preliminary data.</text>
</comment>
<name>A0A6I3WAQ2_9PSED</name>
<dbReference type="AlphaFoldDB" id="A0A6I3WAQ2"/>
<proteinExistence type="predicted"/>
<dbReference type="Gene3D" id="3.10.450.50">
    <property type="match status" value="2"/>
</dbReference>
<dbReference type="PANTHER" id="PTHR38436:SF1">
    <property type="entry name" value="ESTER CYCLASE"/>
    <property type="match status" value="1"/>
</dbReference>
<dbReference type="GO" id="GO:0030638">
    <property type="term" value="P:polyketide metabolic process"/>
    <property type="evidence" value="ECO:0007669"/>
    <property type="project" value="InterPro"/>
</dbReference>
<evidence type="ECO:0000313" key="3">
    <source>
        <dbReference type="Proteomes" id="UP000438196"/>
    </source>
</evidence>
<dbReference type="InterPro" id="IPR037401">
    <property type="entry name" value="SnoaL-like"/>
</dbReference>
<gene>
    <name evidence="2" type="ORF">GNF76_05490</name>
</gene>
<dbReference type="InterPro" id="IPR009959">
    <property type="entry name" value="Cyclase_SnoaL-like"/>
</dbReference>
<evidence type="ECO:0000313" key="2">
    <source>
        <dbReference type="EMBL" id="MUF03776.1"/>
    </source>
</evidence>
<dbReference type="SUPFAM" id="SSF54427">
    <property type="entry name" value="NTF2-like"/>
    <property type="match status" value="2"/>
</dbReference>
<sequence>MTYNLRKNVMNAKEVVATMWQALMTAADPAAIETYVDANYRQHSPYVKDGPQGLRELVDGLRPDYRYELVRIIGEGEFAVMHGIHHNWLNGVFSGGEAVVGFDMFRVANNRIAEHWDASVPLITASVSGRSQLEGATQVERPHLTATSESVAENYVKTVLIGRELDRIGEFVAPDVLQHSLEIGDGIDSLKAALAKTRYEYKKIHHVIAEGEFVAVHCEGEVHKNTYTFWDLFRLDEQLRIAEQWHVAAVFPDVVVHTNGAF</sequence>
<reference evidence="2 3" key="1">
    <citation type="submission" date="2019-11" db="EMBL/GenBank/DDBJ databases">
        <title>Pseudomonas karstica sp. nov. and Pseudomonas spelaei sp. nov. from karst caves.</title>
        <authorList>
            <person name="Zeman M."/>
        </authorList>
    </citation>
    <scope>NUCLEOTIDE SEQUENCE [LARGE SCALE GENOMIC DNA]</scope>
    <source>
        <strain evidence="2 3">CCM 7893</strain>
    </source>
</reference>
<dbReference type="Proteomes" id="UP000438196">
    <property type="component" value="Unassembled WGS sequence"/>
</dbReference>
<protein>
    <recommendedName>
        <fullName evidence="1">SnoaL-like domain-containing protein</fullName>
    </recommendedName>
</protein>
<dbReference type="PANTHER" id="PTHR38436">
    <property type="entry name" value="POLYKETIDE CYCLASE SNOAL-LIKE DOMAIN"/>
    <property type="match status" value="1"/>
</dbReference>
<dbReference type="Pfam" id="PF12680">
    <property type="entry name" value="SnoaL_2"/>
    <property type="match status" value="1"/>
</dbReference>